<accession>A0A0F9IW52</accession>
<name>A0A0F9IW52_9ZZZZ</name>
<protein>
    <submittedName>
        <fullName evidence="2">Uncharacterized protein</fullName>
    </submittedName>
</protein>
<organism evidence="2">
    <name type="scientific">marine sediment metagenome</name>
    <dbReference type="NCBI Taxonomy" id="412755"/>
    <lineage>
        <taxon>unclassified sequences</taxon>
        <taxon>metagenomes</taxon>
        <taxon>ecological metagenomes</taxon>
    </lineage>
</organism>
<reference evidence="2" key="1">
    <citation type="journal article" date="2015" name="Nature">
        <title>Complex archaea that bridge the gap between prokaryotes and eukaryotes.</title>
        <authorList>
            <person name="Spang A."/>
            <person name="Saw J.H."/>
            <person name="Jorgensen S.L."/>
            <person name="Zaremba-Niedzwiedzka K."/>
            <person name="Martijn J."/>
            <person name="Lind A.E."/>
            <person name="van Eijk R."/>
            <person name="Schleper C."/>
            <person name="Guy L."/>
            <person name="Ettema T.J."/>
        </authorList>
    </citation>
    <scope>NUCLEOTIDE SEQUENCE</scope>
</reference>
<evidence type="ECO:0000313" key="2">
    <source>
        <dbReference type="EMBL" id="KKM24274.1"/>
    </source>
</evidence>
<comment type="caution">
    <text evidence="2">The sequence shown here is derived from an EMBL/GenBank/DDBJ whole genome shotgun (WGS) entry which is preliminary data.</text>
</comment>
<gene>
    <name evidence="2" type="ORF">LCGC14_1606710</name>
</gene>
<feature type="region of interest" description="Disordered" evidence="1">
    <location>
        <begin position="150"/>
        <end position="172"/>
    </location>
</feature>
<proteinExistence type="predicted"/>
<feature type="compositionally biased region" description="Pro residues" evidence="1">
    <location>
        <begin position="157"/>
        <end position="166"/>
    </location>
</feature>
<sequence length="219" mass="23432">MPDTVFKEDDYAGLPTELNGKSPAEIARYYIDTAKEDAARAAAGALVPTPSANPPNGKVTTADLYADPAAAIARVAPTREELASSNTTLIEAAELVAKSKHSDWDSFVAEIKAIMAKCTPEAQRDSQMWETVYYQIKGHKTDELVKAAATAPNAPGGEPPTPPGAPAPAEEGLRFPEGVETKGEALLEGLDVSREGYLSARKRIEQGAWPLTMNNIKRR</sequence>
<evidence type="ECO:0000256" key="1">
    <source>
        <dbReference type="SAM" id="MobiDB-lite"/>
    </source>
</evidence>
<dbReference type="EMBL" id="LAZR01012956">
    <property type="protein sequence ID" value="KKM24274.1"/>
    <property type="molecule type" value="Genomic_DNA"/>
</dbReference>
<dbReference type="AlphaFoldDB" id="A0A0F9IW52"/>